<proteinExistence type="predicted"/>
<accession>A0ABW3DCQ0</accession>
<dbReference type="Proteomes" id="UP001597120">
    <property type="component" value="Unassembled WGS sequence"/>
</dbReference>
<protein>
    <submittedName>
        <fullName evidence="1">Uncharacterized protein</fullName>
    </submittedName>
</protein>
<keyword evidence="2" id="KW-1185">Reference proteome</keyword>
<name>A0ABW3DCQ0_9BACL</name>
<evidence type="ECO:0000313" key="2">
    <source>
        <dbReference type="Proteomes" id="UP001597120"/>
    </source>
</evidence>
<dbReference type="RefSeq" id="WP_379289794.1">
    <property type="nucleotide sequence ID" value="NZ_JBHTIU010000068.1"/>
</dbReference>
<dbReference type="EMBL" id="JBHTIU010000068">
    <property type="protein sequence ID" value="MFD0870970.1"/>
    <property type="molecule type" value="Genomic_DNA"/>
</dbReference>
<organism evidence="1 2">
    <name type="scientific">Paenibacillus residui</name>
    <dbReference type="NCBI Taxonomy" id="629724"/>
    <lineage>
        <taxon>Bacteria</taxon>
        <taxon>Bacillati</taxon>
        <taxon>Bacillota</taxon>
        <taxon>Bacilli</taxon>
        <taxon>Bacillales</taxon>
        <taxon>Paenibacillaceae</taxon>
        <taxon>Paenibacillus</taxon>
    </lineage>
</organism>
<comment type="caution">
    <text evidence="1">The sequence shown here is derived from an EMBL/GenBank/DDBJ whole genome shotgun (WGS) entry which is preliminary data.</text>
</comment>
<evidence type="ECO:0000313" key="1">
    <source>
        <dbReference type="EMBL" id="MFD0870970.1"/>
    </source>
</evidence>
<reference evidence="2" key="1">
    <citation type="journal article" date="2019" name="Int. J. Syst. Evol. Microbiol.">
        <title>The Global Catalogue of Microorganisms (GCM) 10K type strain sequencing project: providing services to taxonomists for standard genome sequencing and annotation.</title>
        <authorList>
            <consortium name="The Broad Institute Genomics Platform"/>
            <consortium name="The Broad Institute Genome Sequencing Center for Infectious Disease"/>
            <person name="Wu L."/>
            <person name="Ma J."/>
        </authorList>
    </citation>
    <scope>NUCLEOTIDE SEQUENCE [LARGE SCALE GENOMIC DNA]</scope>
    <source>
        <strain evidence="2">CCUG 57263</strain>
    </source>
</reference>
<gene>
    <name evidence="1" type="ORF">ACFQ03_17665</name>
</gene>
<sequence length="51" mass="5918">MEQVRQLRNVAIVIYEQVEPLDFVGPFEVFIAGSNRGQDFREAFFSRRAPS</sequence>